<accession>A0A917G483</accession>
<reference evidence="2" key="2">
    <citation type="submission" date="2020-09" db="EMBL/GenBank/DDBJ databases">
        <authorList>
            <person name="Sun Q."/>
            <person name="Zhou Y."/>
        </authorList>
    </citation>
    <scope>NUCLEOTIDE SEQUENCE</scope>
    <source>
        <strain evidence="2">CGMCC 1.12987</strain>
    </source>
</reference>
<dbReference type="EMBL" id="BMGR01000018">
    <property type="protein sequence ID" value="GGG21957.1"/>
    <property type="molecule type" value="Genomic_DNA"/>
</dbReference>
<reference evidence="2" key="1">
    <citation type="journal article" date="2014" name="Int. J. Syst. Evol. Microbiol.">
        <title>Complete genome sequence of Corynebacterium casei LMG S-19264T (=DSM 44701T), isolated from a smear-ripened cheese.</title>
        <authorList>
            <consortium name="US DOE Joint Genome Institute (JGI-PGF)"/>
            <person name="Walter F."/>
            <person name="Albersmeier A."/>
            <person name="Kalinowski J."/>
            <person name="Ruckert C."/>
        </authorList>
    </citation>
    <scope>NUCLEOTIDE SEQUENCE</scope>
    <source>
        <strain evidence="2">CGMCC 1.12987</strain>
    </source>
</reference>
<keyword evidence="1" id="KW-1133">Transmembrane helix</keyword>
<feature type="transmembrane region" description="Helical" evidence="1">
    <location>
        <begin position="222"/>
        <end position="244"/>
    </location>
</feature>
<feature type="transmembrane region" description="Helical" evidence="1">
    <location>
        <begin position="306"/>
        <end position="323"/>
    </location>
</feature>
<sequence>MNEGTDVMMKRTGRVLQVALTYMGTVVGAGFASGQEILQFFTRFGFIGALSILLSTAMFIWLGAKMMLIANEISAKSYVDLNKVLFGPRYGQLISYFMLVVLLGVTAVMLAGAGSIFSEHLGVSYQSGLLVTLFACFFLLRKGLNAILTVNAIVVPIMLFFTVLVMIDTLKTPGSDRWLLLTSDYSPFAAWASPFLYTAFNLSMAQAVLVPLGAEIKDRKTIIVGAWIGGIGIGFMLLVGHIALSVHMPGITQFAIPMGGIARQLAQSVQWIYIFLIFSEIFTTLIADVYGLSLQLQEKLKWPRELIILLILLFCFLLSQVGFGVLLSTLYPIFGLISLGWLVLMIRQQQTKL</sequence>
<feature type="transmembrane region" description="Helical" evidence="1">
    <location>
        <begin position="329"/>
        <end position="346"/>
    </location>
</feature>
<name>A0A917G483_9BACL</name>
<keyword evidence="3" id="KW-1185">Reference proteome</keyword>
<protein>
    <submittedName>
        <fullName evidence="2">Membrane protein</fullName>
    </submittedName>
</protein>
<evidence type="ECO:0000313" key="2">
    <source>
        <dbReference type="EMBL" id="GGG21957.1"/>
    </source>
</evidence>
<gene>
    <name evidence="2" type="primary">ykvI</name>
    <name evidence="2" type="ORF">GCM10010916_43270</name>
</gene>
<feature type="transmembrane region" description="Helical" evidence="1">
    <location>
        <begin position="147"/>
        <end position="167"/>
    </location>
</feature>
<dbReference type="PANTHER" id="PTHR37814:SF1">
    <property type="entry name" value="MEMBRANE PROTEIN"/>
    <property type="match status" value="1"/>
</dbReference>
<keyword evidence="1" id="KW-0812">Transmembrane</keyword>
<dbReference type="Proteomes" id="UP000644756">
    <property type="component" value="Unassembled WGS sequence"/>
</dbReference>
<keyword evidence="1" id="KW-0472">Membrane</keyword>
<comment type="caution">
    <text evidence="2">The sequence shown here is derived from an EMBL/GenBank/DDBJ whole genome shotgun (WGS) entry which is preliminary data.</text>
</comment>
<dbReference type="PANTHER" id="PTHR37814">
    <property type="entry name" value="CONSERVED MEMBRANE PROTEIN"/>
    <property type="match status" value="1"/>
</dbReference>
<dbReference type="InterPro" id="IPR038728">
    <property type="entry name" value="YkvI-like"/>
</dbReference>
<organism evidence="2 3">
    <name type="scientific">Paenibacillus abyssi</name>
    <dbReference type="NCBI Taxonomy" id="1340531"/>
    <lineage>
        <taxon>Bacteria</taxon>
        <taxon>Bacillati</taxon>
        <taxon>Bacillota</taxon>
        <taxon>Bacilli</taxon>
        <taxon>Bacillales</taxon>
        <taxon>Paenibacillaceae</taxon>
        <taxon>Paenibacillus</taxon>
    </lineage>
</organism>
<proteinExistence type="predicted"/>
<dbReference type="AlphaFoldDB" id="A0A917G483"/>
<dbReference type="RefSeq" id="WP_377522725.1">
    <property type="nucleotide sequence ID" value="NZ_JBHRVG010000001.1"/>
</dbReference>
<feature type="transmembrane region" description="Helical" evidence="1">
    <location>
        <begin position="44"/>
        <end position="64"/>
    </location>
</feature>
<evidence type="ECO:0000256" key="1">
    <source>
        <dbReference type="SAM" id="Phobius"/>
    </source>
</evidence>
<feature type="transmembrane region" description="Helical" evidence="1">
    <location>
        <begin position="123"/>
        <end position="140"/>
    </location>
</feature>
<evidence type="ECO:0000313" key="3">
    <source>
        <dbReference type="Proteomes" id="UP000644756"/>
    </source>
</evidence>
<feature type="transmembrane region" description="Helical" evidence="1">
    <location>
        <begin position="187"/>
        <end position="210"/>
    </location>
</feature>
<feature type="transmembrane region" description="Helical" evidence="1">
    <location>
        <begin position="93"/>
        <end position="117"/>
    </location>
</feature>
<feature type="transmembrane region" description="Helical" evidence="1">
    <location>
        <begin position="271"/>
        <end position="294"/>
    </location>
</feature>